<dbReference type="PANTHER" id="PTHR19959:SF119">
    <property type="entry name" value="FUNGAL LIPASE-LIKE DOMAIN-CONTAINING PROTEIN"/>
    <property type="match status" value="1"/>
</dbReference>
<evidence type="ECO:0000259" key="2">
    <source>
        <dbReference type="Pfam" id="PF12770"/>
    </source>
</evidence>
<dbReference type="InterPro" id="IPR024983">
    <property type="entry name" value="CHAT_dom"/>
</dbReference>
<accession>A0A8H3DJL1</accession>
<dbReference type="InterPro" id="IPR011990">
    <property type="entry name" value="TPR-like_helical_dom_sf"/>
</dbReference>
<dbReference type="Pfam" id="PF12770">
    <property type="entry name" value="CHAT"/>
    <property type="match status" value="1"/>
</dbReference>
<dbReference type="Pfam" id="PF13374">
    <property type="entry name" value="TPR_10"/>
    <property type="match status" value="1"/>
</dbReference>
<comment type="caution">
    <text evidence="3">The sequence shown here is derived from an EMBL/GenBank/DDBJ whole genome shotgun (WGS) entry which is preliminary data.</text>
</comment>
<feature type="repeat" description="TPR" evidence="1">
    <location>
        <begin position="369"/>
        <end position="402"/>
    </location>
</feature>
<dbReference type="Gene3D" id="1.25.40.10">
    <property type="entry name" value="Tetratricopeptide repeat domain"/>
    <property type="match status" value="3"/>
</dbReference>
<feature type="repeat" description="TPR" evidence="1">
    <location>
        <begin position="189"/>
        <end position="222"/>
    </location>
</feature>
<dbReference type="PROSITE" id="PS50005">
    <property type="entry name" value="TPR"/>
    <property type="match status" value="3"/>
</dbReference>
<dbReference type="Proteomes" id="UP000663861">
    <property type="component" value="Unassembled WGS sequence"/>
</dbReference>
<evidence type="ECO:0000313" key="3">
    <source>
        <dbReference type="EMBL" id="CAE6526603.1"/>
    </source>
</evidence>
<dbReference type="PANTHER" id="PTHR19959">
    <property type="entry name" value="KINESIN LIGHT CHAIN"/>
    <property type="match status" value="1"/>
</dbReference>
<evidence type="ECO:0000313" key="4">
    <source>
        <dbReference type="Proteomes" id="UP000663861"/>
    </source>
</evidence>
<dbReference type="SUPFAM" id="SSF48452">
    <property type="entry name" value="TPR-like"/>
    <property type="match status" value="1"/>
</dbReference>
<dbReference type="EMBL" id="CAJMWY010004281">
    <property type="protein sequence ID" value="CAE6526603.1"/>
    <property type="molecule type" value="Genomic_DNA"/>
</dbReference>
<protein>
    <recommendedName>
        <fullName evidence="2">CHAT domain-containing protein</fullName>
    </recommendedName>
</protein>
<dbReference type="SUPFAM" id="SSF81901">
    <property type="entry name" value="HCP-like"/>
    <property type="match status" value="1"/>
</dbReference>
<feature type="domain" description="CHAT" evidence="2">
    <location>
        <begin position="744"/>
        <end position="918"/>
    </location>
</feature>
<feature type="non-terminal residue" evidence="3">
    <location>
        <position position="1"/>
    </location>
</feature>
<gene>
    <name evidence="3" type="ORF">RDB_LOCUS165481</name>
</gene>
<dbReference type="AlphaFoldDB" id="A0A8H3DJL1"/>
<dbReference type="SMART" id="SM00028">
    <property type="entry name" value="TPR"/>
    <property type="match status" value="7"/>
</dbReference>
<reference evidence="3" key="1">
    <citation type="submission" date="2021-01" db="EMBL/GenBank/DDBJ databases">
        <authorList>
            <person name="Kaushik A."/>
        </authorList>
    </citation>
    <scope>NUCLEOTIDE SEQUENCE</scope>
    <source>
        <strain evidence="3">AG4-RS23</strain>
    </source>
</reference>
<evidence type="ECO:0000256" key="1">
    <source>
        <dbReference type="PROSITE-ProRule" id="PRU00339"/>
    </source>
</evidence>
<name>A0A8H3DJL1_9AGAM</name>
<sequence>MPRRLSNLAASYANRYQRLGQLEDLDKSLEFDSRALALTPDDHPDMPSRLADLAVSYTDRYRRLGALDDLEKSLAHRTRALELTPDGHPDLPNRLANLAVSYSDRYRRVGELEDLKKALDYDSRALALTPQNHPDMPSRLANLAVSYTNRYRHLGELEDLEKSLEYDSRALALTPNDHPDMPGRLANLAASYTDRYQFLGELEDLEKSLEYFSRAVALTPGGHQTMPVRLASLAVSYTHRYRRLSELDDIEKSLEYYSRALELTPHNHRDMPDRLGNLAESYTDRYQHLGETQDLEKSLEYRTRAVSLTPNGHPDMPDRLANLAMSYTDRYRRLGKLEDLEKSLDYDTRALASTPEDHRDMPNRLGNLAESYSDRYQHLGQLEDLEKALEYRTRAVELTPNGHRHLPDRLANLAVSYTDRYQHLGNLEDLEKSLEYDSRALSLTPEDHPDLSDRHYNLAVSHYDYFQHTNNIYHSEKSLHSFRTASQILTGPPREKFQHALGWAKFATTQNSLNPFEAFQTTINLLPQFIWLGANTTQRYEDLSTLEGLAVNAATIAIVSSQYTLALEWLEHARCVVWNQSLMLRSPLDELNSFDPELAAKLQKVADQLHSAGSETQALSSDSHTSEQVGQERRRLAKEYHDLLAYTRQQPGFEDFLQPMKSKSLIRAARYGPIVVINCQEDRCDALIVLPDQDTIQHLPLPHFTEKKAQTTRFDMAAALRQTGLRERGIKPFKQLGSKDRIQRVLVTLWNDVVKPVLDFLGYTDGVVRDDLPHITWCPTGSLSFLPLHAAGDYTQPGSRVFNYAISSYTPTLTALLTSATSSLDEGRRMLAIGQPNTPRHSPLPGTVEELARLKAHISGSTEYSQLIDDQATTTAVIDAMEKHHWVHLACHAHQNVDDPTKSGFFLHDGTLDLASINRRSFKNK</sequence>
<dbReference type="InterPro" id="IPR019734">
    <property type="entry name" value="TPR_rpt"/>
</dbReference>
<keyword evidence="1" id="KW-0802">TPR repeat</keyword>
<proteinExistence type="predicted"/>
<organism evidence="3 4">
    <name type="scientific">Rhizoctonia solani</name>
    <dbReference type="NCBI Taxonomy" id="456999"/>
    <lineage>
        <taxon>Eukaryota</taxon>
        <taxon>Fungi</taxon>
        <taxon>Dikarya</taxon>
        <taxon>Basidiomycota</taxon>
        <taxon>Agaricomycotina</taxon>
        <taxon>Agaricomycetes</taxon>
        <taxon>Cantharellales</taxon>
        <taxon>Ceratobasidiaceae</taxon>
        <taxon>Rhizoctonia</taxon>
    </lineage>
</organism>
<feature type="repeat" description="TPR" evidence="1">
    <location>
        <begin position="234"/>
        <end position="267"/>
    </location>
</feature>